<organism evidence="1 2">
    <name type="scientific">Vitrella brassicaformis (strain CCMP3155)</name>
    <dbReference type="NCBI Taxonomy" id="1169540"/>
    <lineage>
        <taxon>Eukaryota</taxon>
        <taxon>Sar</taxon>
        <taxon>Alveolata</taxon>
        <taxon>Colpodellida</taxon>
        <taxon>Vitrellaceae</taxon>
        <taxon>Vitrella</taxon>
    </lineage>
</organism>
<reference evidence="1 2" key="1">
    <citation type="submission" date="2014-11" db="EMBL/GenBank/DDBJ databases">
        <authorList>
            <person name="Zhu J."/>
            <person name="Qi W."/>
            <person name="Song R."/>
        </authorList>
    </citation>
    <scope>NUCLEOTIDE SEQUENCE [LARGE SCALE GENOMIC DNA]</scope>
</reference>
<name>A0A0G4GEV4_VITBC</name>
<protein>
    <submittedName>
        <fullName evidence="1">Uncharacterized protein</fullName>
    </submittedName>
</protein>
<dbReference type="EMBL" id="CDMY01000639">
    <property type="protein sequence ID" value="CEM27709.1"/>
    <property type="molecule type" value="Genomic_DNA"/>
</dbReference>
<proteinExistence type="predicted"/>
<keyword evidence="2" id="KW-1185">Reference proteome</keyword>
<dbReference type="VEuPathDB" id="CryptoDB:Vbra_933"/>
<dbReference type="Proteomes" id="UP000041254">
    <property type="component" value="Unassembled WGS sequence"/>
</dbReference>
<accession>A0A0G4GEV4</accession>
<evidence type="ECO:0000313" key="1">
    <source>
        <dbReference type="EMBL" id="CEM27709.1"/>
    </source>
</evidence>
<sequence>MRLRLDVMGAIAVDGQQEQLPPTKMEARMDSASAPIANASIFASVGSLATNAGGKVIDSAHHFQQDQASNCQDCKPECKVRLQRRGTRWSILSADYSCRRGDICEVTECEGRGSGWGVTRYTLKGICIHPDRVEAKCQSIDSRRTFGGSEHPFCVSQDPRFRGDGCGWAEDWHVVCRRLP</sequence>
<dbReference type="AlphaFoldDB" id="A0A0G4GEV4"/>
<evidence type="ECO:0000313" key="2">
    <source>
        <dbReference type="Proteomes" id="UP000041254"/>
    </source>
</evidence>
<dbReference type="InParanoid" id="A0A0G4GEV4"/>
<gene>
    <name evidence="1" type="ORF">Vbra_933</name>
</gene>